<name>A0A9N9JV31_9GLOM</name>
<organism evidence="1 2">
    <name type="scientific">Cetraspora pellucida</name>
    <dbReference type="NCBI Taxonomy" id="1433469"/>
    <lineage>
        <taxon>Eukaryota</taxon>
        <taxon>Fungi</taxon>
        <taxon>Fungi incertae sedis</taxon>
        <taxon>Mucoromycota</taxon>
        <taxon>Glomeromycotina</taxon>
        <taxon>Glomeromycetes</taxon>
        <taxon>Diversisporales</taxon>
        <taxon>Gigasporaceae</taxon>
        <taxon>Cetraspora</taxon>
    </lineage>
</organism>
<sequence>MSDQLFEVNNENNMSFEYEGINNFEHNFDNNHINNENVFRDKNDNYNEGDYHTDDDKGNTVNFLPITSYFSPTSPIETSKKKTKTNIIHKKESKLSDNEEGTSKWYKTVFQPKTSTTNITAHLCTEHRIFKTQKWNASPITTVNPTSVTQPTIEPIIQKQIENTLPLSKKQQSHIAYQLVAWIVEEMMPLNSIRQLGTPHLGCIAHTIHLVVTDKLKQCETLIGHTKSLNNFLNSTYLVLQRLLEFRKLILELATNLTNNSNHTIHADDNNLNEKILTDEEWTS</sequence>
<dbReference type="EMBL" id="CAJVQA010029673">
    <property type="protein sequence ID" value="CAG8797530.1"/>
    <property type="molecule type" value="Genomic_DNA"/>
</dbReference>
<dbReference type="Proteomes" id="UP000789759">
    <property type="component" value="Unassembled WGS sequence"/>
</dbReference>
<evidence type="ECO:0000313" key="2">
    <source>
        <dbReference type="Proteomes" id="UP000789759"/>
    </source>
</evidence>
<comment type="caution">
    <text evidence="1">The sequence shown here is derived from an EMBL/GenBank/DDBJ whole genome shotgun (WGS) entry which is preliminary data.</text>
</comment>
<evidence type="ECO:0000313" key="1">
    <source>
        <dbReference type="EMBL" id="CAG8797530.1"/>
    </source>
</evidence>
<reference evidence="1" key="1">
    <citation type="submission" date="2021-06" db="EMBL/GenBank/DDBJ databases">
        <authorList>
            <person name="Kallberg Y."/>
            <person name="Tangrot J."/>
            <person name="Rosling A."/>
        </authorList>
    </citation>
    <scope>NUCLEOTIDE SEQUENCE</scope>
    <source>
        <strain evidence="1">FL966</strain>
    </source>
</reference>
<dbReference type="OrthoDB" id="2443248at2759"/>
<dbReference type="AlphaFoldDB" id="A0A9N9JV31"/>
<accession>A0A9N9JV31</accession>
<proteinExistence type="predicted"/>
<gene>
    <name evidence="1" type="ORF">CPELLU_LOCUS17450</name>
</gene>
<protein>
    <submittedName>
        <fullName evidence="1">19404_t:CDS:1</fullName>
    </submittedName>
</protein>
<keyword evidence="2" id="KW-1185">Reference proteome</keyword>